<reference evidence="3 4" key="1">
    <citation type="submission" date="2019-10" db="EMBL/GenBank/DDBJ databases">
        <title>Whole genome shotgun sequence of Acrocarpospora corrugata NBRC 13972.</title>
        <authorList>
            <person name="Ichikawa N."/>
            <person name="Kimura A."/>
            <person name="Kitahashi Y."/>
            <person name="Komaki H."/>
            <person name="Oguchi A."/>
        </authorList>
    </citation>
    <scope>NUCLEOTIDE SEQUENCE [LARGE SCALE GENOMIC DNA]</scope>
    <source>
        <strain evidence="3 4">NBRC 13972</strain>
    </source>
</reference>
<dbReference type="EMBL" id="BLAD01000049">
    <property type="protein sequence ID" value="GES01222.1"/>
    <property type="molecule type" value="Genomic_DNA"/>
</dbReference>
<name>A0A5M3VZN5_9ACTN</name>
<evidence type="ECO:0000256" key="1">
    <source>
        <dbReference type="SAM" id="Phobius"/>
    </source>
</evidence>
<gene>
    <name evidence="3" type="ORF">Acor_32860</name>
</gene>
<evidence type="ECO:0008006" key="5">
    <source>
        <dbReference type="Google" id="ProtNLM"/>
    </source>
</evidence>
<evidence type="ECO:0000313" key="4">
    <source>
        <dbReference type="Proteomes" id="UP000334990"/>
    </source>
</evidence>
<keyword evidence="4" id="KW-1185">Reference proteome</keyword>
<dbReference type="OrthoDB" id="3212949at2"/>
<organism evidence="3 4">
    <name type="scientific">Acrocarpospora corrugata</name>
    <dbReference type="NCBI Taxonomy" id="35763"/>
    <lineage>
        <taxon>Bacteria</taxon>
        <taxon>Bacillati</taxon>
        <taxon>Actinomycetota</taxon>
        <taxon>Actinomycetes</taxon>
        <taxon>Streptosporangiales</taxon>
        <taxon>Streptosporangiaceae</taxon>
        <taxon>Acrocarpospora</taxon>
    </lineage>
</organism>
<keyword evidence="1" id="KW-0812">Transmembrane</keyword>
<comment type="caution">
    <text evidence="3">The sequence shown here is derived from an EMBL/GenBank/DDBJ whole genome shotgun (WGS) entry which is preliminary data.</text>
</comment>
<dbReference type="Proteomes" id="UP000334990">
    <property type="component" value="Unassembled WGS sequence"/>
</dbReference>
<dbReference type="AlphaFoldDB" id="A0A5M3VZN5"/>
<keyword evidence="2" id="KW-0732">Signal</keyword>
<feature type="transmembrane region" description="Helical" evidence="1">
    <location>
        <begin position="301"/>
        <end position="319"/>
    </location>
</feature>
<feature type="chain" id="PRO_5024274824" description="Peptidase" evidence="2">
    <location>
        <begin position="19"/>
        <end position="331"/>
    </location>
</feature>
<sequence>MLVLLVAVGALCVSPAWAEQGSDPGLIGIRLMDAPATRRGDPRARIYIVDHLSPGSTIRRRVQLTSTSAHPQRLQLYPGAADVRKHRFVFAPDRAGNELTKWVKFDRSTVELPAHGSAIVKATIKVPRTAWRGERYGVLWAEAEPAAGRGNVKIVNRVGVRMYLDIGAGGEPPTDFRIEQLIAMRGVDGRPQFRAVVHNSGQRAVDMSGTLRLTEGPGGLSAGPFQVDQGISLPPGGRGRVVVPLDTRLPDGPWRASLSLASGSTQRSADDTITFPKAGEAPVVKLTGILGTSVAMTPRNGALAAGGVAVVLMVGFAVFRRFRANRFRANK</sequence>
<protein>
    <recommendedName>
        <fullName evidence="5">Peptidase</fullName>
    </recommendedName>
</protein>
<keyword evidence="1" id="KW-0472">Membrane</keyword>
<evidence type="ECO:0000313" key="3">
    <source>
        <dbReference type="EMBL" id="GES01222.1"/>
    </source>
</evidence>
<keyword evidence="1" id="KW-1133">Transmembrane helix</keyword>
<evidence type="ECO:0000256" key="2">
    <source>
        <dbReference type="SAM" id="SignalP"/>
    </source>
</evidence>
<accession>A0A5M3VZN5</accession>
<feature type="signal peptide" evidence="2">
    <location>
        <begin position="1"/>
        <end position="18"/>
    </location>
</feature>
<proteinExistence type="predicted"/>